<dbReference type="PANTHER" id="PTHR22776:SF49">
    <property type="entry name" value="MARVEL DOMAIN-CONTAINING PROTEIN"/>
    <property type="match status" value="1"/>
</dbReference>
<evidence type="ECO:0000313" key="9">
    <source>
        <dbReference type="Proteomes" id="UP000054359"/>
    </source>
</evidence>
<keyword evidence="2 5" id="KW-0812">Transmembrane</keyword>
<evidence type="ECO:0000256" key="6">
    <source>
        <dbReference type="SAM" id="Phobius"/>
    </source>
</evidence>
<gene>
    <name evidence="8" type="ORF">X975_07871</name>
</gene>
<feature type="non-terminal residue" evidence="8">
    <location>
        <position position="221"/>
    </location>
</feature>
<evidence type="ECO:0000313" key="8">
    <source>
        <dbReference type="EMBL" id="KFM75812.1"/>
    </source>
</evidence>
<dbReference type="GO" id="GO:0016020">
    <property type="term" value="C:membrane"/>
    <property type="evidence" value="ECO:0007669"/>
    <property type="project" value="UniProtKB-SubCell"/>
</dbReference>
<dbReference type="OMA" id="HFNETEM"/>
<dbReference type="OrthoDB" id="10028364at2759"/>
<feature type="transmembrane region" description="Helical" evidence="6">
    <location>
        <begin position="103"/>
        <end position="124"/>
    </location>
</feature>
<protein>
    <submittedName>
        <fullName evidence="8">CKLF-like MARVEL transmembrane domain-containing protein 4</fullName>
    </submittedName>
</protein>
<feature type="transmembrane region" description="Helical" evidence="6">
    <location>
        <begin position="166"/>
        <end position="183"/>
    </location>
</feature>
<keyword evidence="4 5" id="KW-0472">Membrane</keyword>
<feature type="domain" description="MARVEL" evidence="7">
    <location>
        <begin position="67"/>
        <end position="193"/>
    </location>
</feature>
<comment type="subcellular location">
    <subcellularLocation>
        <location evidence="1">Membrane</location>
        <topology evidence="1">Multi-pass membrane protein</topology>
    </subcellularLocation>
</comment>
<keyword evidence="3 6" id="KW-1133">Transmembrane helix</keyword>
<dbReference type="Pfam" id="PF01284">
    <property type="entry name" value="MARVEL"/>
    <property type="match status" value="1"/>
</dbReference>
<evidence type="ECO:0000259" key="7">
    <source>
        <dbReference type="PROSITE" id="PS51225"/>
    </source>
</evidence>
<dbReference type="InterPro" id="IPR008253">
    <property type="entry name" value="Marvel"/>
</dbReference>
<dbReference type="PROSITE" id="PS51225">
    <property type="entry name" value="MARVEL"/>
    <property type="match status" value="1"/>
</dbReference>
<dbReference type="PANTHER" id="PTHR22776">
    <property type="entry name" value="MARVEL-CONTAINING POTENTIAL LIPID RAFT-ASSOCIATED PROTEIN"/>
    <property type="match status" value="1"/>
</dbReference>
<evidence type="ECO:0000256" key="1">
    <source>
        <dbReference type="ARBA" id="ARBA00004141"/>
    </source>
</evidence>
<dbReference type="Proteomes" id="UP000054359">
    <property type="component" value="Unassembled WGS sequence"/>
</dbReference>
<evidence type="ECO:0000256" key="3">
    <source>
        <dbReference type="ARBA" id="ARBA00022989"/>
    </source>
</evidence>
<evidence type="ECO:0000256" key="4">
    <source>
        <dbReference type="ARBA" id="ARBA00023136"/>
    </source>
</evidence>
<keyword evidence="9" id="KW-1185">Reference proteome</keyword>
<name>A0A087UEM3_STEMI</name>
<organism evidence="8 9">
    <name type="scientific">Stegodyphus mimosarum</name>
    <name type="common">African social velvet spider</name>
    <dbReference type="NCBI Taxonomy" id="407821"/>
    <lineage>
        <taxon>Eukaryota</taxon>
        <taxon>Metazoa</taxon>
        <taxon>Ecdysozoa</taxon>
        <taxon>Arthropoda</taxon>
        <taxon>Chelicerata</taxon>
        <taxon>Arachnida</taxon>
        <taxon>Araneae</taxon>
        <taxon>Araneomorphae</taxon>
        <taxon>Entelegynae</taxon>
        <taxon>Eresoidea</taxon>
        <taxon>Eresidae</taxon>
        <taxon>Stegodyphus</taxon>
    </lineage>
</organism>
<dbReference type="EMBL" id="KK119486">
    <property type="protein sequence ID" value="KFM75812.1"/>
    <property type="molecule type" value="Genomic_DNA"/>
</dbReference>
<feature type="transmembrane region" description="Helical" evidence="6">
    <location>
        <begin position="136"/>
        <end position="160"/>
    </location>
</feature>
<evidence type="ECO:0000256" key="2">
    <source>
        <dbReference type="ARBA" id="ARBA00022692"/>
    </source>
</evidence>
<proteinExistence type="predicted"/>
<reference evidence="8 9" key="1">
    <citation type="submission" date="2013-11" db="EMBL/GenBank/DDBJ databases">
        <title>Genome sequencing of Stegodyphus mimosarum.</title>
        <authorList>
            <person name="Bechsgaard J."/>
        </authorList>
    </citation>
    <scope>NUCLEOTIDE SEQUENCE [LARGE SCALE GENOMIC DNA]</scope>
</reference>
<evidence type="ECO:0000256" key="5">
    <source>
        <dbReference type="PROSITE-ProRule" id="PRU00581"/>
    </source>
</evidence>
<dbReference type="InterPro" id="IPR050578">
    <property type="entry name" value="MARVEL-CKLF_proteins"/>
</dbReference>
<sequence length="221" mass="24276">MCECDCAAQQKAIMMAAPPPSFQDTIHAAATVTQAANAAYMTPGMQQQQQQQPMGKPSISLRFDPSYVRTTSGMLKVLEVVNNIIGMICIMVSSCSWCSNSNWFNFVASTGLTVTLLLLVFYFFHIIEKLKFVPWLAIELLYGATWTLFYMIAALVVAVKGGRDDAWAAAGFFGFVGAILYAADCYNKYKCWRDGIPAQGEKPLNPMGMPVSPNSPNYAAY</sequence>
<dbReference type="AlphaFoldDB" id="A0A087UEM3"/>
<accession>A0A087UEM3</accession>